<keyword evidence="2" id="KW-1185">Reference proteome</keyword>
<evidence type="ECO:0000313" key="2">
    <source>
        <dbReference type="Proteomes" id="UP000077266"/>
    </source>
</evidence>
<proteinExistence type="predicted"/>
<protein>
    <submittedName>
        <fullName evidence="1">Uncharacterized protein</fullName>
    </submittedName>
</protein>
<evidence type="ECO:0000313" key="1">
    <source>
        <dbReference type="EMBL" id="KZV89588.1"/>
    </source>
</evidence>
<organism evidence="1 2">
    <name type="scientific">Exidia glandulosa HHB12029</name>
    <dbReference type="NCBI Taxonomy" id="1314781"/>
    <lineage>
        <taxon>Eukaryota</taxon>
        <taxon>Fungi</taxon>
        <taxon>Dikarya</taxon>
        <taxon>Basidiomycota</taxon>
        <taxon>Agaricomycotina</taxon>
        <taxon>Agaricomycetes</taxon>
        <taxon>Auriculariales</taxon>
        <taxon>Exidiaceae</taxon>
        <taxon>Exidia</taxon>
    </lineage>
</organism>
<dbReference type="AlphaFoldDB" id="A0A165FVG2"/>
<reference evidence="1 2" key="1">
    <citation type="journal article" date="2016" name="Mol. Biol. Evol.">
        <title>Comparative Genomics of Early-Diverging Mushroom-Forming Fungi Provides Insights into the Origins of Lignocellulose Decay Capabilities.</title>
        <authorList>
            <person name="Nagy L.G."/>
            <person name="Riley R."/>
            <person name="Tritt A."/>
            <person name="Adam C."/>
            <person name="Daum C."/>
            <person name="Floudas D."/>
            <person name="Sun H."/>
            <person name="Yadav J.S."/>
            <person name="Pangilinan J."/>
            <person name="Larsson K.H."/>
            <person name="Matsuura K."/>
            <person name="Barry K."/>
            <person name="Labutti K."/>
            <person name="Kuo R."/>
            <person name="Ohm R.A."/>
            <person name="Bhattacharya S.S."/>
            <person name="Shirouzu T."/>
            <person name="Yoshinaga Y."/>
            <person name="Martin F.M."/>
            <person name="Grigoriev I.V."/>
            <person name="Hibbett D.S."/>
        </authorList>
    </citation>
    <scope>NUCLEOTIDE SEQUENCE [LARGE SCALE GENOMIC DNA]</scope>
    <source>
        <strain evidence="1 2">HHB12029</strain>
    </source>
</reference>
<name>A0A165FVG2_EXIGL</name>
<dbReference type="InParanoid" id="A0A165FVG2"/>
<dbReference type="OrthoDB" id="3015575at2759"/>
<dbReference type="EMBL" id="KV426069">
    <property type="protein sequence ID" value="KZV89588.1"/>
    <property type="molecule type" value="Genomic_DNA"/>
</dbReference>
<dbReference type="Proteomes" id="UP000077266">
    <property type="component" value="Unassembled WGS sequence"/>
</dbReference>
<gene>
    <name evidence="1" type="ORF">EXIGLDRAFT_771641</name>
</gene>
<accession>A0A165FVG2</accession>
<sequence length="204" mass="23503">MGRFPIWPHLEQFDPSRKPVTGIDFADGETFFGILKRLNPCAVQILPPNSCLCISVEQLKYLKTVIIPQYERWCTVVSRQYGKDFAFFKQHAAAHVVADILGKGTTQNQSTRPGEGFQQEVKQQYARTDKRLVEPQMTRIDSEAEAIAKIRSTIDAYNAEKRRELDLHDNEELPPKTTESQWLYGAPSRKWSTFTVLERELIEE</sequence>